<proteinExistence type="predicted"/>
<evidence type="ECO:0000313" key="2">
    <source>
        <dbReference type="EMBL" id="KAF7261883.1"/>
    </source>
</evidence>
<gene>
    <name evidence="2" type="ORF">EG68_01577</name>
</gene>
<keyword evidence="1" id="KW-0732">Signal</keyword>
<feature type="chain" id="PRO_5035937059" evidence="1">
    <location>
        <begin position="24"/>
        <end position="70"/>
    </location>
</feature>
<evidence type="ECO:0000313" key="3">
    <source>
        <dbReference type="Proteomes" id="UP000822476"/>
    </source>
</evidence>
<sequence length="70" mass="8326">MYRASLLTFVALFMLTVDELVTSETDDVDEYFERLREFEDHNATESGHEHTDESYSVSDIFRHIWENMFG</sequence>
<reference evidence="2" key="1">
    <citation type="submission" date="2019-07" db="EMBL/GenBank/DDBJ databases">
        <title>Annotation for the trematode Paragonimus miyazaki's.</title>
        <authorList>
            <person name="Choi Y.-J."/>
        </authorList>
    </citation>
    <scope>NUCLEOTIDE SEQUENCE</scope>
    <source>
        <strain evidence="2">Japan</strain>
    </source>
</reference>
<dbReference type="Proteomes" id="UP000822476">
    <property type="component" value="Unassembled WGS sequence"/>
</dbReference>
<name>A0A8S9Z8V0_9TREM</name>
<keyword evidence="3" id="KW-1185">Reference proteome</keyword>
<feature type="signal peptide" evidence="1">
    <location>
        <begin position="1"/>
        <end position="23"/>
    </location>
</feature>
<protein>
    <submittedName>
        <fullName evidence="2">Uncharacterized protein</fullName>
    </submittedName>
</protein>
<dbReference type="AlphaFoldDB" id="A0A8S9Z8V0"/>
<organism evidence="2 3">
    <name type="scientific">Paragonimus skrjabini miyazakii</name>
    <dbReference type="NCBI Taxonomy" id="59628"/>
    <lineage>
        <taxon>Eukaryota</taxon>
        <taxon>Metazoa</taxon>
        <taxon>Spiralia</taxon>
        <taxon>Lophotrochozoa</taxon>
        <taxon>Platyhelminthes</taxon>
        <taxon>Trematoda</taxon>
        <taxon>Digenea</taxon>
        <taxon>Plagiorchiida</taxon>
        <taxon>Troglotremata</taxon>
        <taxon>Troglotrematidae</taxon>
        <taxon>Paragonimus</taxon>
    </lineage>
</organism>
<dbReference type="EMBL" id="JTDE01000235">
    <property type="protein sequence ID" value="KAF7261883.1"/>
    <property type="molecule type" value="Genomic_DNA"/>
</dbReference>
<accession>A0A8S9Z8V0</accession>
<comment type="caution">
    <text evidence="2">The sequence shown here is derived from an EMBL/GenBank/DDBJ whole genome shotgun (WGS) entry which is preliminary data.</text>
</comment>
<evidence type="ECO:0000256" key="1">
    <source>
        <dbReference type="SAM" id="SignalP"/>
    </source>
</evidence>